<feature type="transmembrane region" description="Helical" evidence="1">
    <location>
        <begin position="67"/>
        <end position="86"/>
    </location>
</feature>
<dbReference type="RefSeq" id="WP_341568199.1">
    <property type="nucleotide sequence ID" value="NZ_JBAKAR010000063.1"/>
</dbReference>
<dbReference type="EMBL" id="JBAKAR010000063">
    <property type="protein sequence ID" value="MEL0614970.1"/>
    <property type="molecule type" value="Genomic_DNA"/>
</dbReference>
<accession>A0ABU9GB44</accession>
<proteinExistence type="predicted"/>
<feature type="transmembrane region" description="Helical" evidence="1">
    <location>
        <begin position="33"/>
        <end position="55"/>
    </location>
</feature>
<sequence>RQPGWLDLLDAFIFVSISGLVLFHILPELLYEGGLLVLVLTGLGLLTPSLIEKYFHKAANKAHNTTLFLGVLGLVLHASLDGTVLLA</sequence>
<evidence type="ECO:0000256" key="1">
    <source>
        <dbReference type="SAM" id="Phobius"/>
    </source>
</evidence>
<protein>
    <recommendedName>
        <fullName evidence="4">Sodium:proton antiporter</fullName>
    </recommendedName>
</protein>
<evidence type="ECO:0008006" key="4">
    <source>
        <dbReference type="Google" id="ProtNLM"/>
    </source>
</evidence>
<feature type="non-terminal residue" evidence="2">
    <location>
        <position position="87"/>
    </location>
</feature>
<keyword evidence="3" id="KW-1185">Reference proteome</keyword>
<comment type="caution">
    <text evidence="2">The sequence shown here is derived from an EMBL/GenBank/DDBJ whole genome shotgun (WGS) entry which is preliminary data.</text>
</comment>
<keyword evidence="1" id="KW-0812">Transmembrane</keyword>
<organism evidence="2 3">
    <name type="scientific">Marinomonas arenicola</name>
    <dbReference type="NCBI Taxonomy" id="569601"/>
    <lineage>
        <taxon>Bacteria</taxon>
        <taxon>Pseudomonadati</taxon>
        <taxon>Pseudomonadota</taxon>
        <taxon>Gammaproteobacteria</taxon>
        <taxon>Oceanospirillales</taxon>
        <taxon>Oceanospirillaceae</taxon>
        <taxon>Marinomonas</taxon>
    </lineage>
</organism>
<dbReference type="Proteomes" id="UP001379949">
    <property type="component" value="Unassembled WGS sequence"/>
</dbReference>
<evidence type="ECO:0000313" key="2">
    <source>
        <dbReference type="EMBL" id="MEL0614970.1"/>
    </source>
</evidence>
<name>A0ABU9GB44_9GAMM</name>
<keyword evidence="1" id="KW-1133">Transmembrane helix</keyword>
<evidence type="ECO:0000313" key="3">
    <source>
        <dbReference type="Proteomes" id="UP001379949"/>
    </source>
</evidence>
<feature type="non-terminal residue" evidence="2">
    <location>
        <position position="1"/>
    </location>
</feature>
<feature type="transmembrane region" description="Helical" evidence="1">
    <location>
        <begin position="7"/>
        <end position="27"/>
    </location>
</feature>
<reference evidence="2 3" key="1">
    <citation type="submission" date="2024-02" db="EMBL/GenBank/DDBJ databases">
        <title>Bacteria isolated from the canopy kelp, Nereocystis luetkeana.</title>
        <authorList>
            <person name="Pfister C.A."/>
            <person name="Younker I.T."/>
            <person name="Light S.H."/>
        </authorList>
    </citation>
    <scope>NUCLEOTIDE SEQUENCE [LARGE SCALE GENOMIC DNA]</scope>
    <source>
        <strain evidence="2 3">TI.4.07</strain>
    </source>
</reference>
<gene>
    <name evidence="2" type="ORF">V6242_17640</name>
</gene>
<keyword evidence="1" id="KW-0472">Membrane</keyword>